<evidence type="ECO:0000256" key="9">
    <source>
        <dbReference type="ARBA" id="ARBA00023224"/>
    </source>
</evidence>
<organism evidence="11 12">
    <name type="scientific">Ceratosolen solmsi marchali</name>
    <dbReference type="NCBI Taxonomy" id="326594"/>
    <lineage>
        <taxon>Eukaryota</taxon>
        <taxon>Metazoa</taxon>
        <taxon>Ecdysozoa</taxon>
        <taxon>Arthropoda</taxon>
        <taxon>Hexapoda</taxon>
        <taxon>Insecta</taxon>
        <taxon>Pterygota</taxon>
        <taxon>Neoptera</taxon>
        <taxon>Endopterygota</taxon>
        <taxon>Hymenoptera</taxon>
        <taxon>Apocrita</taxon>
        <taxon>Proctotrupomorpha</taxon>
        <taxon>Chalcidoidea</taxon>
        <taxon>Agaonidae</taxon>
        <taxon>Agaoninae</taxon>
        <taxon>Ceratosolen</taxon>
    </lineage>
</organism>
<keyword evidence="6 10" id="KW-1133">Transmembrane helix</keyword>
<dbReference type="GO" id="GO:0005886">
    <property type="term" value="C:plasma membrane"/>
    <property type="evidence" value="ECO:0007669"/>
    <property type="project" value="UniProtKB-SubCell"/>
</dbReference>
<dbReference type="KEGG" id="csol:105365391"/>
<evidence type="ECO:0000313" key="11">
    <source>
        <dbReference type="Proteomes" id="UP000695007"/>
    </source>
</evidence>
<dbReference type="InterPro" id="IPR004117">
    <property type="entry name" value="7tm6_olfct_rcpt"/>
</dbReference>
<evidence type="ECO:0000256" key="10">
    <source>
        <dbReference type="SAM" id="Phobius"/>
    </source>
</evidence>
<gene>
    <name evidence="12" type="primary">LOC105365391</name>
</gene>
<evidence type="ECO:0000256" key="6">
    <source>
        <dbReference type="ARBA" id="ARBA00022989"/>
    </source>
</evidence>
<keyword evidence="7 10" id="KW-0472">Membrane</keyword>
<keyword evidence="9" id="KW-0807">Transducer</keyword>
<dbReference type="GO" id="GO:0005549">
    <property type="term" value="F:odorant binding"/>
    <property type="evidence" value="ECO:0007669"/>
    <property type="project" value="InterPro"/>
</dbReference>
<keyword evidence="4 10" id="KW-0812">Transmembrane</keyword>
<dbReference type="GO" id="GO:0004984">
    <property type="term" value="F:olfactory receptor activity"/>
    <property type="evidence" value="ECO:0007669"/>
    <property type="project" value="InterPro"/>
</dbReference>
<keyword evidence="8" id="KW-0675">Receptor</keyword>
<evidence type="ECO:0000256" key="4">
    <source>
        <dbReference type="ARBA" id="ARBA00022692"/>
    </source>
</evidence>
<accession>A0AAJ7DZ81</accession>
<protein>
    <submittedName>
        <fullName evidence="12">Odorant receptor Or2-like</fullName>
    </submittedName>
</protein>
<dbReference type="GeneID" id="105365391"/>
<evidence type="ECO:0000256" key="5">
    <source>
        <dbReference type="ARBA" id="ARBA00022725"/>
    </source>
</evidence>
<name>A0AAJ7DZ81_9HYME</name>
<keyword evidence="5" id="KW-0552">Olfaction</keyword>
<comment type="subcellular location">
    <subcellularLocation>
        <location evidence="1">Cell membrane</location>
        <topology evidence="1">Multi-pass membrane protein</topology>
    </subcellularLocation>
</comment>
<proteinExistence type="predicted"/>
<evidence type="ECO:0000256" key="7">
    <source>
        <dbReference type="ARBA" id="ARBA00023136"/>
    </source>
</evidence>
<evidence type="ECO:0000313" key="12">
    <source>
        <dbReference type="RefSeq" id="XP_011501839.1"/>
    </source>
</evidence>
<feature type="transmembrane region" description="Helical" evidence="10">
    <location>
        <begin position="146"/>
        <end position="163"/>
    </location>
</feature>
<dbReference type="PANTHER" id="PTHR21137">
    <property type="entry name" value="ODORANT RECEPTOR"/>
    <property type="match status" value="1"/>
</dbReference>
<dbReference type="Pfam" id="PF02949">
    <property type="entry name" value="7tm_6"/>
    <property type="match status" value="1"/>
</dbReference>
<dbReference type="Proteomes" id="UP000695007">
    <property type="component" value="Unplaced"/>
</dbReference>
<sequence length="267" mass="30978">MNKNKIWTYEEISRPHIRLFQLVGFIPFEETVNGTQLRTLPFRYFADIQEEPLFTIVYVFQGIVTYSIVVINTAAEATGYYVILLACGYLRSVRTRLRSLAERQDKLNSNDKENQNKTTELIYKDVLQCAKFHQNIMVYCEEIEQFMRIISFVGVFTTIYNISMIGIKMFQYMILMTLNVFQFFTYQWSPDGLLRESDAIANAAYSTSLKQVGNHKSINKILHFLIMRAQKPMQLTAGGFVKLSMETFGVMIKSAFSFFALLRNADI</sequence>
<keyword evidence="2" id="KW-1003">Cell membrane</keyword>
<evidence type="ECO:0000256" key="3">
    <source>
        <dbReference type="ARBA" id="ARBA00022606"/>
    </source>
</evidence>
<keyword evidence="3" id="KW-0716">Sensory transduction</keyword>
<evidence type="ECO:0000256" key="8">
    <source>
        <dbReference type="ARBA" id="ARBA00023170"/>
    </source>
</evidence>
<dbReference type="AlphaFoldDB" id="A0AAJ7DZ81"/>
<reference evidence="12" key="1">
    <citation type="submission" date="2025-08" db="UniProtKB">
        <authorList>
            <consortium name="RefSeq"/>
        </authorList>
    </citation>
    <scope>IDENTIFICATION</scope>
</reference>
<evidence type="ECO:0000256" key="1">
    <source>
        <dbReference type="ARBA" id="ARBA00004651"/>
    </source>
</evidence>
<keyword evidence="11" id="KW-1185">Reference proteome</keyword>
<dbReference type="PANTHER" id="PTHR21137:SF35">
    <property type="entry name" value="ODORANT RECEPTOR 19A-RELATED"/>
    <property type="match status" value="1"/>
</dbReference>
<dbReference type="GO" id="GO:0007165">
    <property type="term" value="P:signal transduction"/>
    <property type="evidence" value="ECO:0007669"/>
    <property type="project" value="UniProtKB-KW"/>
</dbReference>
<dbReference type="RefSeq" id="XP_011501839.1">
    <property type="nucleotide sequence ID" value="XM_011503537.1"/>
</dbReference>
<evidence type="ECO:0000256" key="2">
    <source>
        <dbReference type="ARBA" id="ARBA00022475"/>
    </source>
</evidence>